<evidence type="ECO:0000313" key="2">
    <source>
        <dbReference type="Proteomes" id="UP000325606"/>
    </source>
</evidence>
<sequence length="154" mass="16971">MSCGVHSALAQTLEGPVVLTLSGKITHTNSDQTMQFDRAMLEALPQVKVVTQTPWFDDVSEFEGPLASAVLEAAGADFSANMRVTALNDYSAVIPASDFKDLGVILAMKRNGNVLRVRDKGPLFIIYPFAENPDLNSEVYYNRSVWQIKSIELY</sequence>
<organism evidence="1 2">
    <name type="scientific">Nitrincola iocasae</name>
    <dbReference type="NCBI Taxonomy" id="2614693"/>
    <lineage>
        <taxon>Bacteria</taxon>
        <taxon>Pseudomonadati</taxon>
        <taxon>Pseudomonadota</taxon>
        <taxon>Gammaproteobacteria</taxon>
        <taxon>Oceanospirillales</taxon>
        <taxon>Oceanospirillaceae</taxon>
        <taxon>Nitrincola</taxon>
    </lineage>
</organism>
<reference evidence="1 2" key="1">
    <citation type="submission" date="2019-09" db="EMBL/GenBank/DDBJ databases">
        <title>Nitrincola iocasae sp. nov., a bacterium isolated from the sediment collected at a cold seep field in South China Sea.</title>
        <authorList>
            <person name="Zhang H."/>
            <person name="Wang H."/>
            <person name="Li C."/>
        </authorList>
    </citation>
    <scope>NUCLEOTIDE SEQUENCE [LARGE SCALE GENOMIC DNA]</scope>
    <source>
        <strain evidence="1 2">KXZD1103</strain>
    </source>
</reference>
<dbReference type="Gene3D" id="3.90.420.10">
    <property type="entry name" value="Oxidoreductase, molybdopterin-binding domain"/>
    <property type="match status" value="1"/>
</dbReference>
<accession>A0A5J6LJ82</accession>
<keyword evidence="2" id="KW-1185">Reference proteome</keyword>
<name>A0A5J6LJ82_9GAMM</name>
<dbReference type="KEGG" id="nik:F5I99_13060"/>
<dbReference type="AlphaFoldDB" id="A0A5J6LJ82"/>
<dbReference type="EMBL" id="CP044222">
    <property type="protein sequence ID" value="QEW08609.1"/>
    <property type="molecule type" value="Genomic_DNA"/>
</dbReference>
<protein>
    <submittedName>
        <fullName evidence="1">Oxidoreductase</fullName>
    </submittedName>
</protein>
<dbReference type="InterPro" id="IPR036374">
    <property type="entry name" value="OxRdtase_Mopterin-bd_sf"/>
</dbReference>
<proteinExistence type="predicted"/>
<gene>
    <name evidence="1" type="ORF">F5I99_13060</name>
</gene>
<dbReference type="SUPFAM" id="SSF56524">
    <property type="entry name" value="Oxidoreductase molybdopterin-binding domain"/>
    <property type="match status" value="1"/>
</dbReference>
<dbReference type="Proteomes" id="UP000325606">
    <property type="component" value="Chromosome"/>
</dbReference>
<evidence type="ECO:0000313" key="1">
    <source>
        <dbReference type="EMBL" id="QEW08609.1"/>
    </source>
</evidence>